<accession>A0AAE0DF16</accession>
<dbReference type="SUPFAM" id="SSF48452">
    <property type="entry name" value="TPR-like"/>
    <property type="match status" value="1"/>
</dbReference>
<dbReference type="AlphaFoldDB" id="A0AAE0DF16"/>
<dbReference type="InterPro" id="IPR011990">
    <property type="entry name" value="TPR-like_helical_dom_sf"/>
</dbReference>
<comment type="caution">
    <text evidence="1">The sequence shown here is derived from an EMBL/GenBank/DDBJ whole genome shotgun (WGS) entry which is preliminary data.</text>
</comment>
<name>A0AAE0DF16_9LECA</name>
<dbReference type="Gene3D" id="1.25.40.10">
    <property type="entry name" value="Tetratricopeptide repeat domain"/>
    <property type="match status" value="1"/>
</dbReference>
<keyword evidence="2" id="KW-1185">Reference proteome</keyword>
<sequence length="413" mass="47063">MVPAESAMGLRFLDFPAEIREQIYGEILSTASARCEPTCPDEPASFKYQVNILLANRQIYHEAKKVFQDNIFVKITTPWPEAIEHIRREGKVPSVCTGDKASTFRDFHLWVFIDTPATPYPQSHGSFSMLICLEDLEAFTKMWHFSNLSNVGLNQHLRLKLIIQDPHVEERKIPKRLQQRLLLPFGLVKELHTFSVHGHNTKILPSVEEALKEEQKIPDPTPEQSLEKGFLLKDAGNKLLKEGSLREALELYVEAFAAIHITVSGRTRTIHADGYYIHELVSGTYRGVRGDFVRTILRVQLVANIVLAYLKLEDYAEAHFWGKRTIVLFRQSVTGDDTEDFGDDDPQSWLSETWAVRFPAHEAMGKIFYRTAMASKRLGKTADVRTLMRAANVYLPNDEAVQKELTALEEGLQ</sequence>
<protein>
    <submittedName>
        <fullName evidence="1">Uncharacterized protein</fullName>
    </submittedName>
</protein>
<gene>
    <name evidence="1" type="ORF">OEA41_010342</name>
</gene>
<reference evidence="1" key="1">
    <citation type="submission" date="2022-11" db="EMBL/GenBank/DDBJ databases">
        <title>Chromosomal genome sequence assembly and mating type (MAT) locus characterization of the leprose asexual lichenized fungus Lepraria neglecta (Nyl.) Erichsen.</title>
        <authorList>
            <person name="Allen J.L."/>
            <person name="Pfeffer B."/>
        </authorList>
    </citation>
    <scope>NUCLEOTIDE SEQUENCE</scope>
    <source>
        <strain evidence="1">Allen 5258</strain>
    </source>
</reference>
<proteinExistence type="predicted"/>
<organism evidence="1 2">
    <name type="scientific">Lepraria neglecta</name>
    <dbReference type="NCBI Taxonomy" id="209136"/>
    <lineage>
        <taxon>Eukaryota</taxon>
        <taxon>Fungi</taxon>
        <taxon>Dikarya</taxon>
        <taxon>Ascomycota</taxon>
        <taxon>Pezizomycotina</taxon>
        <taxon>Lecanoromycetes</taxon>
        <taxon>OSLEUM clade</taxon>
        <taxon>Lecanoromycetidae</taxon>
        <taxon>Lecanorales</taxon>
        <taxon>Lecanorineae</taxon>
        <taxon>Stereocaulaceae</taxon>
        <taxon>Lepraria</taxon>
    </lineage>
</organism>
<evidence type="ECO:0000313" key="1">
    <source>
        <dbReference type="EMBL" id="KAK3167216.1"/>
    </source>
</evidence>
<dbReference type="EMBL" id="JASNWA010000011">
    <property type="protein sequence ID" value="KAK3167216.1"/>
    <property type="molecule type" value="Genomic_DNA"/>
</dbReference>
<evidence type="ECO:0000313" key="2">
    <source>
        <dbReference type="Proteomes" id="UP001276659"/>
    </source>
</evidence>
<dbReference type="Proteomes" id="UP001276659">
    <property type="component" value="Unassembled WGS sequence"/>
</dbReference>